<gene>
    <name evidence="1" type="ORF">GCM10010305_34430</name>
</gene>
<accession>A0A918T2F3</accession>
<keyword evidence="2" id="KW-1185">Reference proteome</keyword>
<sequence>MFLGSSAEPAEGRCQGDKGAGGYGVTGMCGGAGKGGGSGQRERGRRTTVAITAGAVMRSIVVTGEPVLLGWGRAARR</sequence>
<reference evidence="1" key="2">
    <citation type="submission" date="2020-09" db="EMBL/GenBank/DDBJ databases">
        <authorList>
            <person name="Sun Q."/>
            <person name="Ohkuma M."/>
        </authorList>
    </citation>
    <scope>NUCLEOTIDE SEQUENCE</scope>
    <source>
        <strain evidence="1">JCM 4518</strain>
    </source>
</reference>
<evidence type="ECO:0000313" key="1">
    <source>
        <dbReference type="EMBL" id="GHA87922.1"/>
    </source>
</evidence>
<dbReference type="EMBL" id="BMUL01000008">
    <property type="protein sequence ID" value="GHA87922.1"/>
    <property type="molecule type" value="Genomic_DNA"/>
</dbReference>
<dbReference type="Proteomes" id="UP000644020">
    <property type="component" value="Unassembled WGS sequence"/>
</dbReference>
<dbReference type="AlphaFoldDB" id="A0A918T2F3"/>
<name>A0A918T2F3_9ACTN</name>
<evidence type="ECO:0000313" key="2">
    <source>
        <dbReference type="Proteomes" id="UP000644020"/>
    </source>
</evidence>
<reference evidence="1" key="1">
    <citation type="journal article" date="2014" name="Int. J. Syst. Evol. Microbiol.">
        <title>Complete genome sequence of Corynebacterium casei LMG S-19264T (=DSM 44701T), isolated from a smear-ripened cheese.</title>
        <authorList>
            <consortium name="US DOE Joint Genome Institute (JGI-PGF)"/>
            <person name="Walter F."/>
            <person name="Albersmeier A."/>
            <person name="Kalinowski J."/>
            <person name="Ruckert C."/>
        </authorList>
    </citation>
    <scope>NUCLEOTIDE SEQUENCE</scope>
    <source>
        <strain evidence="1">JCM 4518</strain>
    </source>
</reference>
<proteinExistence type="predicted"/>
<protein>
    <submittedName>
        <fullName evidence="1">Uncharacterized protein</fullName>
    </submittedName>
</protein>
<organism evidence="1 2">
    <name type="scientific">Streptomyces termitum</name>
    <dbReference type="NCBI Taxonomy" id="67368"/>
    <lineage>
        <taxon>Bacteria</taxon>
        <taxon>Bacillati</taxon>
        <taxon>Actinomycetota</taxon>
        <taxon>Actinomycetes</taxon>
        <taxon>Kitasatosporales</taxon>
        <taxon>Streptomycetaceae</taxon>
        <taxon>Streptomyces</taxon>
    </lineage>
</organism>
<comment type="caution">
    <text evidence="1">The sequence shown here is derived from an EMBL/GenBank/DDBJ whole genome shotgun (WGS) entry which is preliminary data.</text>
</comment>